<feature type="region of interest" description="Disordered" evidence="9">
    <location>
        <begin position="191"/>
        <end position="216"/>
    </location>
</feature>
<comment type="function">
    <text evidence="1">VSG forms a coat on the surface of the parasite. The trypanosome evades the immune response of the host by expressing a series of antigenically distinct VSGs from an estimated 1000 VSG genes.</text>
</comment>
<dbReference type="GO" id="GO:0098552">
    <property type="term" value="C:side of membrane"/>
    <property type="evidence" value="ECO:0007669"/>
    <property type="project" value="UniProtKB-KW"/>
</dbReference>
<evidence type="ECO:0000256" key="9">
    <source>
        <dbReference type="SAM" id="MobiDB-lite"/>
    </source>
</evidence>
<evidence type="ECO:0000259" key="11">
    <source>
        <dbReference type="Pfam" id="PF13206"/>
    </source>
</evidence>
<keyword evidence="8" id="KW-0449">Lipoprotein</keyword>
<keyword evidence="6" id="KW-0472">Membrane</keyword>
<dbReference type="EMBL" id="CZPT02000159">
    <property type="protein sequence ID" value="SCU64790.1"/>
    <property type="molecule type" value="Genomic_DNA"/>
</dbReference>
<comment type="subcellular location">
    <subcellularLocation>
        <location evidence="2">Cell membrane</location>
        <topology evidence="2">Lipid-anchor</topology>
        <topology evidence="2">GPI-anchor</topology>
    </subcellularLocation>
</comment>
<feature type="compositionally biased region" description="Polar residues" evidence="9">
    <location>
        <begin position="193"/>
        <end position="207"/>
    </location>
</feature>
<dbReference type="VEuPathDB" id="TriTrypDB:TEOVI_000615000"/>
<comment type="caution">
    <text evidence="12">The sequence shown here is derived from an EMBL/GenBank/DDBJ whole genome shotgun (WGS) entry which is preliminary data.</text>
</comment>
<dbReference type="GO" id="GO:0005886">
    <property type="term" value="C:plasma membrane"/>
    <property type="evidence" value="ECO:0007669"/>
    <property type="project" value="UniProtKB-SubCell"/>
</dbReference>
<feature type="domain" description="Trypanosome variant surface glycoprotein B-type N-terminal" evidence="11">
    <location>
        <begin position="14"/>
        <end position="193"/>
    </location>
</feature>
<dbReference type="Proteomes" id="UP000195570">
    <property type="component" value="Unassembled WGS sequence"/>
</dbReference>
<keyword evidence="13" id="KW-1185">Reference proteome</keyword>
<evidence type="ECO:0000256" key="10">
    <source>
        <dbReference type="SAM" id="SignalP"/>
    </source>
</evidence>
<dbReference type="InterPro" id="IPR025932">
    <property type="entry name" value="Trypano_VSG_B_N_dom"/>
</dbReference>
<dbReference type="Pfam" id="PF13206">
    <property type="entry name" value="VSG_B"/>
    <property type="match status" value="1"/>
</dbReference>
<reference evidence="12" key="1">
    <citation type="submission" date="2016-09" db="EMBL/GenBank/DDBJ databases">
        <authorList>
            <person name="Hebert L."/>
            <person name="Moumen B."/>
        </authorList>
    </citation>
    <scope>NUCLEOTIDE SEQUENCE [LARGE SCALE GENOMIC DNA]</scope>
    <source>
        <strain evidence="12">OVI</strain>
    </source>
</reference>
<evidence type="ECO:0000256" key="3">
    <source>
        <dbReference type="ARBA" id="ARBA00022475"/>
    </source>
</evidence>
<accession>A0A1G4HZN1</accession>
<keyword evidence="4" id="KW-0336">GPI-anchor</keyword>
<dbReference type="AlphaFoldDB" id="A0A1G4HZN1"/>
<name>A0A1G4HZN1_TRYEQ</name>
<evidence type="ECO:0000256" key="5">
    <source>
        <dbReference type="ARBA" id="ARBA00022729"/>
    </source>
</evidence>
<evidence type="ECO:0000256" key="6">
    <source>
        <dbReference type="ARBA" id="ARBA00023136"/>
    </source>
</evidence>
<sequence>MQATSLVLVVACAAICAANRASAAAASEGDNAAAYATLCSAVAVLSTPYAAPSTPEINDALLAEAQALNFSLHHPEATVELATDNVDSRDKLNKEGKAHKLTSAQTFSQYKAKAKTVAKMAKEREYARLKRTPNNAFLITQIKKVIDDIQATVDITQKIKVQEHTNTANSKMNKALYGTDEPNDSVRVVDAAGQQQETQFAASQETPTPRAGQGNH</sequence>
<dbReference type="RefSeq" id="XP_067076490.1">
    <property type="nucleotide sequence ID" value="XM_067220389.1"/>
</dbReference>
<keyword evidence="3" id="KW-1003">Cell membrane</keyword>
<proteinExistence type="predicted"/>
<gene>
    <name evidence="12" type="ORF">TEOVI_000615000</name>
</gene>
<keyword evidence="7" id="KW-0325">Glycoprotein</keyword>
<feature type="chain" id="PRO_5009235057" evidence="10">
    <location>
        <begin position="19"/>
        <end position="216"/>
    </location>
</feature>
<evidence type="ECO:0000313" key="13">
    <source>
        <dbReference type="Proteomes" id="UP000195570"/>
    </source>
</evidence>
<evidence type="ECO:0000256" key="1">
    <source>
        <dbReference type="ARBA" id="ARBA00002523"/>
    </source>
</evidence>
<organism evidence="12 13">
    <name type="scientific">Trypanosoma equiperdum</name>
    <dbReference type="NCBI Taxonomy" id="5694"/>
    <lineage>
        <taxon>Eukaryota</taxon>
        <taxon>Discoba</taxon>
        <taxon>Euglenozoa</taxon>
        <taxon>Kinetoplastea</taxon>
        <taxon>Metakinetoplastina</taxon>
        <taxon>Trypanosomatida</taxon>
        <taxon>Trypanosomatidae</taxon>
        <taxon>Trypanosoma</taxon>
    </lineage>
</organism>
<feature type="signal peptide" evidence="10">
    <location>
        <begin position="1"/>
        <end position="18"/>
    </location>
</feature>
<evidence type="ECO:0000256" key="2">
    <source>
        <dbReference type="ARBA" id="ARBA00004609"/>
    </source>
</evidence>
<dbReference type="GeneID" id="92380089"/>
<keyword evidence="5 10" id="KW-0732">Signal</keyword>
<evidence type="ECO:0000256" key="8">
    <source>
        <dbReference type="ARBA" id="ARBA00023288"/>
    </source>
</evidence>
<evidence type="ECO:0000256" key="7">
    <source>
        <dbReference type="ARBA" id="ARBA00023180"/>
    </source>
</evidence>
<protein>
    <submittedName>
        <fullName evidence="12">Variant surface glycoprotein (VSG), putative</fullName>
    </submittedName>
</protein>
<evidence type="ECO:0000313" key="12">
    <source>
        <dbReference type="EMBL" id="SCU64790.1"/>
    </source>
</evidence>
<evidence type="ECO:0000256" key="4">
    <source>
        <dbReference type="ARBA" id="ARBA00022622"/>
    </source>
</evidence>